<keyword evidence="1" id="KW-0472">Membrane</keyword>
<dbReference type="EMBL" id="VICH01000001">
    <property type="protein sequence ID" value="TQV70369.1"/>
    <property type="molecule type" value="Genomic_DNA"/>
</dbReference>
<gene>
    <name evidence="2" type="ORF">FIL88_00230</name>
</gene>
<keyword evidence="1" id="KW-1133">Transmembrane helix</keyword>
<evidence type="ECO:0000313" key="2">
    <source>
        <dbReference type="EMBL" id="TQV70369.1"/>
    </source>
</evidence>
<accession>A0A545SZK9</accession>
<reference evidence="2 3" key="1">
    <citation type="submission" date="2019-06" db="EMBL/GenBank/DDBJ databases">
        <title>A novel species of marine bacteria.</title>
        <authorList>
            <person name="Wang Y."/>
        </authorList>
    </citation>
    <scope>NUCLEOTIDE SEQUENCE [LARGE SCALE GENOMIC DNA]</scope>
    <source>
        <strain evidence="2 3">MA1-10</strain>
    </source>
</reference>
<evidence type="ECO:0000256" key="1">
    <source>
        <dbReference type="SAM" id="Phobius"/>
    </source>
</evidence>
<dbReference type="AlphaFoldDB" id="A0A545SZK9"/>
<protein>
    <submittedName>
        <fullName evidence="2">Uncharacterized protein</fullName>
    </submittedName>
</protein>
<proteinExistence type="predicted"/>
<organism evidence="2 3">
    <name type="scientific">Aliiroseovarius halocynthiae</name>
    <dbReference type="NCBI Taxonomy" id="985055"/>
    <lineage>
        <taxon>Bacteria</taxon>
        <taxon>Pseudomonadati</taxon>
        <taxon>Pseudomonadota</taxon>
        <taxon>Alphaproteobacteria</taxon>
        <taxon>Rhodobacterales</taxon>
        <taxon>Paracoccaceae</taxon>
        <taxon>Aliiroseovarius</taxon>
    </lineage>
</organism>
<comment type="caution">
    <text evidence="2">The sequence shown here is derived from an EMBL/GenBank/DDBJ whole genome shotgun (WGS) entry which is preliminary data.</text>
</comment>
<dbReference type="Proteomes" id="UP000315816">
    <property type="component" value="Unassembled WGS sequence"/>
</dbReference>
<keyword evidence="1" id="KW-0812">Transmembrane</keyword>
<sequence>MLKALHTRLTANAPAPIRILVNILFLPYFIFRFFKIVNSFIEEESGVHLLDEDTLCAQLRIDFVEDDPISVKLEKLSANAIALVDAKDWDGLEAFLAQPELQQPHTIGVTYMNNIASDVWEHVSEPYLILSREHPAAEHAVPDNILAPLIAATNDGQNPQICFLVVDLLVFLGWGKWGGAFAKSTDYDPEIAQGDICKLAQSLLLELPESTHDTAQFRRAEFLTRAGVASTAETMTAYAKWQSVAPESLEAYRMLALALLPQTTGDAELYVDMSEDVFERSKAKTKAAGYAVYALTAAMSDEDDRYRGFDIARLVDGIGDLIDMSQDRDVAVNLLCGMLYFLSMEEGDIWGDEPDHQRHVHHELRELFEKLVRTELRVAYPTWWDNDARTLIYALAEVYEAEITAGETIQFGH</sequence>
<dbReference type="RefSeq" id="WP_142851817.1">
    <property type="nucleotide sequence ID" value="NZ_FXWW01000002.1"/>
</dbReference>
<evidence type="ECO:0000313" key="3">
    <source>
        <dbReference type="Proteomes" id="UP000315816"/>
    </source>
</evidence>
<keyword evidence="3" id="KW-1185">Reference proteome</keyword>
<feature type="transmembrane region" description="Helical" evidence="1">
    <location>
        <begin position="15"/>
        <end position="34"/>
    </location>
</feature>
<name>A0A545SZK9_9RHOB</name>